<dbReference type="PANTHER" id="PTHR46797">
    <property type="entry name" value="HTH-TYPE TRANSCRIPTIONAL REGULATOR"/>
    <property type="match status" value="1"/>
</dbReference>
<evidence type="ECO:0000256" key="1">
    <source>
        <dbReference type="ARBA" id="ARBA00023125"/>
    </source>
</evidence>
<dbReference type="Proteomes" id="UP001485459">
    <property type="component" value="Chromosome"/>
</dbReference>
<dbReference type="Pfam" id="PF01381">
    <property type="entry name" value="HTH_3"/>
    <property type="match status" value="1"/>
</dbReference>
<dbReference type="SMART" id="SM00530">
    <property type="entry name" value="HTH_XRE"/>
    <property type="match status" value="1"/>
</dbReference>
<accession>A0ABZ2YQ92</accession>
<proteinExistence type="predicted"/>
<evidence type="ECO:0000313" key="3">
    <source>
        <dbReference type="EMBL" id="WZN41532.1"/>
    </source>
</evidence>
<keyword evidence="4" id="KW-1185">Reference proteome</keyword>
<keyword evidence="1" id="KW-0238">DNA-binding</keyword>
<evidence type="ECO:0000259" key="2">
    <source>
        <dbReference type="PROSITE" id="PS50943"/>
    </source>
</evidence>
<dbReference type="InterPro" id="IPR050807">
    <property type="entry name" value="TransReg_Diox_bact_type"/>
</dbReference>
<dbReference type="SUPFAM" id="SSF47413">
    <property type="entry name" value="lambda repressor-like DNA-binding domains"/>
    <property type="match status" value="1"/>
</dbReference>
<name>A0ABZ2YQ92_9BACT</name>
<dbReference type="PROSITE" id="PS50943">
    <property type="entry name" value="HTH_CROC1"/>
    <property type="match status" value="1"/>
</dbReference>
<dbReference type="CDD" id="cd00093">
    <property type="entry name" value="HTH_XRE"/>
    <property type="match status" value="1"/>
</dbReference>
<dbReference type="InterPro" id="IPR010982">
    <property type="entry name" value="Lambda_DNA-bd_dom_sf"/>
</dbReference>
<reference evidence="4" key="1">
    <citation type="submission" date="2024-03" db="EMBL/GenBank/DDBJ databases">
        <title>Chitinophaga horti sp. nov., isolated from garden soil.</title>
        <authorList>
            <person name="Lee D.S."/>
            <person name="Han D.M."/>
            <person name="Baek J.H."/>
            <person name="Choi D.G."/>
            <person name="Jeon J.H."/>
            <person name="Jeon C.O."/>
        </authorList>
    </citation>
    <scope>NUCLEOTIDE SEQUENCE [LARGE SCALE GENOMIC DNA]</scope>
    <source>
        <strain evidence="4">GPA1</strain>
    </source>
</reference>
<feature type="domain" description="HTH cro/C1-type" evidence="2">
    <location>
        <begin position="17"/>
        <end position="71"/>
    </location>
</feature>
<protein>
    <submittedName>
        <fullName evidence="3">Helix-turn-helix domain-containing protein</fullName>
    </submittedName>
</protein>
<dbReference type="InterPro" id="IPR001387">
    <property type="entry name" value="Cro/C1-type_HTH"/>
</dbReference>
<dbReference type="RefSeq" id="WP_341836381.1">
    <property type="nucleotide sequence ID" value="NZ_CP149822.1"/>
</dbReference>
<dbReference type="EMBL" id="CP149822">
    <property type="protein sequence ID" value="WZN41532.1"/>
    <property type="molecule type" value="Genomic_DNA"/>
</dbReference>
<gene>
    <name evidence="3" type="ORF">WJU16_00580</name>
</gene>
<dbReference type="PANTHER" id="PTHR46797:SF1">
    <property type="entry name" value="METHYLPHOSPHONATE SYNTHASE"/>
    <property type="match status" value="1"/>
</dbReference>
<sequence>MDEIRDDKLLKALGARFKQLREQSGMSNREFADRAGIGHAQINRIDTGQVNVSISTLSAIVKQLGISLSDLFNGL</sequence>
<evidence type="ECO:0000313" key="4">
    <source>
        <dbReference type="Proteomes" id="UP001485459"/>
    </source>
</evidence>
<dbReference type="Gene3D" id="1.10.260.40">
    <property type="entry name" value="lambda repressor-like DNA-binding domains"/>
    <property type="match status" value="1"/>
</dbReference>
<organism evidence="3 4">
    <name type="scientific">Chitinophaga pollutisoli</name>
    <dbReference type="NCBI Taxonomy" id="3133966"/>
    <lineage>
        <taxon>Bacteria</taxon>
        <taxon>Pseudomonadati</taxon>
        <taxon>Bacteroidota</taxon>
        <taxon>Chitinophagia</taxon>
        <taxon>Chitinophagales</taxon>
        <taxon>Chitinophagaceae</taxon>
        <taxon>Chitinophaga</taxon>
    </lineage>
</organism>